<evidence type="ECO:0000256" key="2">
    <source>
        <dbReference type="ARBA" id="ARBA00009282"/>
    </source>
</evidence>
<dbReference type="PANTHER" id="PTHR42905">
    <property type="entry name" value="PHOSPHOENOLPYRUVATE CARBOXYLASE"/>
    <property type="match status" value="1"/>
</dbReference>
<reference evidence="7" key="1">
    <citation type="submission" date="2022-06" db="EMBL/GenBank/DDBJ databases">
        <title>Isolation and Genomics of Futiania mangrovii gen. nov., sp. nov., a Rare and Metabolically-versatile member in the Class Alphaproteobacteria.</title>
        <authorList>
            <person name="Liu L."/>
            <person name="Huang W.-C."/>
            <person name="Pan J."/>
            <person name="Li J."/>
            <person name="Huang Y."/>
            <person name="Du H."/>
            <person name="Liu Y."/>
            <person name="Li M."/>
        </authorList>
    </citation>
    <scope>NUCLEOTIDE SEQUENCE</scope>
    <source>
        <strain evidence="7">FT118</strain>
    </source>
</reference>
<dbReference type="Gene3D" id="3.20.20.60">
    <property type="entry name" value="Phosphoenolpyruvate-binding domains"/>
    <property type="match status" value="1"/>
</dbReference>
<dbReference type="SUPFAM" id="SSF51621">
    <property type="entry name" value="Phosphoenolpyruvate/pyruvate domain"/>
    <property type="match status" value="1"/>
</dbReference>
<dbReference type="InterPro" id="IPR039556">
    <property type="entry name" value="ICL/PEPM"/>
</dbReference>
<dbReference type="Pfam" id="PF13714">
    <property type="entry name" value="PEP_mutase"/>
    <property type="match status" value="1"/>
</dbReference>
<evidence type="ECO:0000313" key="7">
    <source>
        <dbReference type="EMBL" id="MCP1337913.1"/>
    </source>
</evidence>
<keyword evidence="8" id="KW-1185">Reference proteome</keyword>
<sequence length="297" mass="31948">MTVRPTRRLRELLAGPDLVIAPGVADALNARIVAETGFDAIYMTGAGTTAVRLGMPDVGLMTMVEMADNAGRIADASGLPLIADADTGYGGPVNVMRTVRTFEKAGVAGIHIEDQQWPKRCGHLAGKTLIPAEEMAAKIRAACDARHDDDFVIIARTDALAVDGMNAALDRAAIYEEAGADLIFVESPRNMEEISAIPRALTKPALFNMASSGKTPFLSKEEIAAEGFKLAIYPNFALLSAISAVRKTLGELKRTGTVSHIVNDIASFREFFDLMGMKQVQEMEARYGINEASRVDY</sequence>
<dbReference type="InterPro" id="IPR015813">
    <property type="entry name" value="Pyrv/PenolPyrv_kinase-like_dom"/>
</dbReference>
<dbReference type="EC" id="4.1.3.30" evidence="3"/>
<dbReference type="RefSeq" id="WP_269333873.1">
    <property type="nucleotide sequence ID" value="NZ_JAMZFT010000004.1"/>
</dbReference>
<protein>
    <recommendedName>
        <fullName evidence="6">2-methylisocitrate lyase</fullName>
        <ecNumber evidence="3">4.1.3.30</ecNumber>
    </recommendedName>
</protein>
<organism evidence="7 8">
    <name type="scientific">Futiania mangrovi</name>
    <dbReference type="NCBI Taxonomy" id="2959716"/>
    <lineage>
        <taxon>Bacteria</taxon>
        <taxon>Pseudomonadati</taxon>
        <taxon>Pseudomonadota</taxon>
        <taxon>Alphaproteobacteria</taxon>
        <taxon>Futianiales</taxon>
        <taxon>Futianiaceae</taxon>
        <taxon>Futiania</taxon>
    </lineage>
</organism>
<comment type="similarity">
    <text evidence="2">Belongs to the isocitrate lyase/PEP mutase superfamily. Methylisocitrate lyase family.</text>
</comment>
<dbReference type="AlphaFoldDB" id="A0A9J6PGP0"/>
<comment type="catalytic activity">
    <reaction evidence="1">
        <text>(2S,3R)-3-hydroxybutane-1,2,3-tricarboxylate = pyruvate + succinate</text>
        <dbReference type="Rhea" id="RHEA:16809"/>
        <dbReference type="ChEBI" id="CHEBI:15361"/>
        <dbReference type="ChEBI" id="CHEBI:30031"/>
        <dbReference type="ChEBI" id="CHEBI:57429"/>
        <dbReference type="EC" id="4.1.3.30"/>
    </reaction>
</comment>
<proteinExistence type="inferred from homology"/>
<comment type="subunit">
    <text evidence="4">Homotetramer; dimer of dimers.</text>
</comment>
<dbReference type="FunFam" id="3.20.20.60:FF:000009">
    <property type="entry name" value="2-methylisocitrate lyase"/>
    <property type="match status" value="1"/>
</dbReference>
<evidence type="ECO:0000256" key="4">
    <source>
        <dbReference type="ARBA" id="ARBA00044762"/>
    </source>
</evidence>
<evidence type="ECO:0000256" key="5">
    <source>
        <dbReference type="ARBA" id="ARBA00057039"/>
    </source>
</evidence>
<name>A0A9J6PGP0_9PROT</name>
<dbReference type="PANTHER" id="PTHR42905:SF5">
    <property type="entry name" value="CARBOXYVINYL-CARBOXYPHOSPHONATE PHOSPHORYLMUTASE, CHLOROPLASTIC"/>
    <property type="match status" value="1"/>
</dbReference>
<dbReference type="Proteomes" id="UP001055804">
    <property type="component" value="Unassembled WGS sequence"/>
</dbReference>
<dbReference type="InterPro" id="IPR040442">
    <property type="entry name" value="Pyrv_kinase-like_dom_sf"/>
</dbReference>
<evidence type="ECO:0000313" key="8">
    <source>
        <dbReference type="Proteomes" id="UP001055804"/>
    </source>
</evidence>
<evidence type="ECO:0000256" key="1">
    <source>
        <dbReference type="ARBA" id="ARBA00001050"/>
    </source>
</evidence>
<gene>
    <name evidence="7" type="ORF">NJQ99_15935</name>
</gene>
<dbReference type="PROSITE" id="PS00161">
    <property type="entry name" value="ISOCITRATE_LYASE"/>
    <property type="match status" value="1"/>
</dbReference>
<comment type="caution">
    <text evidence="7">The sequence shown here is derived from an EMBL/GenBank/DDBJ whole genome shotgun (WGS) entry which is preliminary data.</text>
</comment>
<dbReference type="CDD" id="cd00377">
    <property type="entry name" value="ICL_PEPM"/>
    <property type="match status" value="1"/>
</dbReference>
<accession>A0A9J6PGP0</accession>
<evidence type="ECO:0000256" key="3">
    <source>
        <dbReference type="ARBA" id="ARBA00012260"/>
    </source>
</evidence>
<dbReference type="EMBL" id="JAMZFT010000004">
    <property type="protein sequence ID" value="MCP1337913.1"/>
    <property type="molecule type" value="Genomic_DNA"/>
</dbReference>
<dbReference type="InterPro" id="IPR018523">
    <property type="entry name" value="Isocitrate_lyase_ph_CS"/>
</dbReference>
<keyword evidence="7" id="KW-0456">Lyase</keyword>
<comment type="function">
    <text evidence="5">Involved in the catabolism of short chain fatty acids (SCFA) via the 2-methylcitrate cycle I (propionate degradation route). Catalyzes the thermodynamically favored C-C bond cleavage of (2R,3S)-2-methylisocitrate to yield pyruvate and succinate via an alpha-carboxy-carbanion intermediate.</text>
</comment>
<evidence type="ECO:0000256" key="6">
    <source>
        <dbReference type="ARBA" id="ARBA00073849"/>
    </source>
</evidence>
<dbReference type="GO" id="GO:0046421">
    <property type="term" value="F:methylisocitrate lyase activity"/>
    <property type="evidence" value="ECO:0007669"/>
    <property type="project" value="UniProtKB-EC"/>
</dbReference>